<evidence type="ECO:0000313" key="2">
    <source>
        <dbReference type="Proteomes" id="UP000822476"/>
    </source>
</evidence>
<keyword evidence="2" id="KW-1185">Reference proteome</keyword>
<protein>
    <submittedName>
        <fullName evidence="1">Uncharacterized protein</fullName>
    </submittedName>
</protein>
<dbReference type="EMBL" id="JTDE01008307">
    <property type="protein sequence ID" value="KAF7235139.1"/>
    <property type="molecule type" value="Genomic_DNA"/>
</dbReference>
<dbReference type="OrthoDB" id="10029313at2759"/>
<accession>A0A8S9YJ84</accession>
<organism evidence="1 2">
    <name type="scientific">Paragonimus skrjabini miyazakii</name>
    <dbReference type="NCBI Taxonomy" id="59628"/>
    <lineage>
        <taxon>Eukaryota</taxon>
        <taxon>Metazoa</taxon>
        <taxon>Spiralia</taxon>
        <taxon>Lophotrochozoa</taxon>
        <taxon>Platyhelminthes</taxon>
        <taxon>Trematoda</taxon>
        <taxon>Digenea</taxon>
        <taxon>Plagiorchiida</taxon>
        <taxon>Troglotremata</taxon>
        <taxon>Troglotrematidae</taxon>
        <taxon>Paragonimus</taxon>
    </lineage>
</organism>
<gene>
    <name evidence="1" type="ORF">EG68_11165</name>
</gene>
<name>A0A8S9YJ84_9TREM</name>
<sequence length="55" mass="6401">MQIARQPQILLLEGHVSENLYRHMRPIGTETRRIRSAPKIHKDGVPLRPILCMDN</sequence>
<dbReference type="AlphaFoldDB" id="A0A8S9YJ84"/>
<evidence type="ECO:0000313" key="1">
    <source>
        <dbReference type="EMBL" id="KAF7235139.1"/>
    </source>
</evidence>
<proteinExistence type="predicted"/>
<reference evidence="1" key="1">
    <citation type="submission" date="2019-07" db="EMBL/GenBank/DDBJ databases">
        <title>Annotation for the trematode Paragonimus miyazaki's.</title>
        <authorList>
            <person name="Choi Y.-J."/>
        </authorList>
    </citation>
    <scope>NUCLEOTIDE SEQUENCE</scope>
    <source>
        <strain evidence="1">Japan</strain>
    </source>
</reference>
<comment type="caution">
    <text evidence="1">The sequence shown here is derived from an EMBL/GenBank/DDBJ whole genome shotgun (WGS) entry which is preliminary data.</text>
</comment>
<dbReference type="Proteomes" id="UP000822476">
    <property type="component" value="Unassembled WGS sequence"/>
</dbReference>